<comment type="caution">
    <text evidence="5">The sequence shown here is derived from an EMBL/GenBank/DDBJ whole genome shotgun (WGS) entry which is preliminary data.</text>
</comment>
<evidence type="ECO:0000256" key="2">
    <source>
        <dbReference type="ARBA" id="ARBA00022525"/>
    </source>
</evidence>
<dbReference type="InterPro" id="IPR011049">
    <property type="entry name" value="Serralysin-like_metalloprot_C"/>
</dbReference>
<organism evidence="5 6">
    <name type="scientific">Pseudoalteromonas rubra</name>
    <dbReference type="NCBI Taxonomy" id="43658"/>
    <lineage>
        <taxon>Bacteria</taxon>
        <taxon>Pseudomonadati</taxon>
        <taxon>Pseudomonadota</taxon>
        <taxon>Gammaproteobacteria</taxon>
        <taxon>Alteromonadales</taxon>
        <taxon>Pseudoalteromonadaceae</taxon>
        <taxon>Pseudoalteromonas</taxon>
    </lineage>
</organism>
<name>A0A5S3WG75_9GAMM</name>
<dbReference type="InterPro" id="IPR050557">
    <property type="entry name" value="RTX_toxin/Mannuronan_C5-epim"/>
</dbReference>
<comment type="subcellular location">
    <subcellularLocation>
        <location evidence="1">Secreted</location>
    </subcellularLocation>
</comment>
<dbReference type="PRINTS" id="PR00313">
    <property type="entry name" value="CABNDNGRPT"/>
</dbReference>
<dbReference type="Pfam" id="PF00353">
    <property type="entry name" value="HemolysinCabind"/>
    <property type="match status" value="1"/>
</dbReference>
<evidence type="ECO:0000313" key="5">
    <source>
        <dbReference type="EMBL" id="TMP24397.1"/>
    </source>
</evidence>
<reference evidence="5 6" key="1">
    <citation type="submission" date="2018-01" db="EMBL/GenBank/DDBJ databases">
        <authorList>
            <person name="Paulsen S."/>
            <person name="Gram L.K."/>
        </authorList>
    </citation>
    <scope>NUCLEOTIDE SEQUENCE [LARGE SCALE GENOMIC DNA]</scope>
    <source>
        <strain evidence="5 6">S2676</strain>
    </source>
</reference>
<keyword evidence="3" id="KW-0106">Calcium</keyword>
<dbReference type="Gene3D" id="2.150.10.10">
    <property type="entry name" value="Serralysin-like metalloprotease, C-terminal"/>
    <property type="match status" value="2"/>
</dbReference>
<dbReference type="SUPFAM" id="SSF51120">
    <property type="entry name" value="beta-Roll"/>
    <property type="match status" value="2"/>
</dbReference>
<dbReference type="PROSITE" id="PS00330">
    <property type="entry name" value="HEMOLYSIN_CALCIUM"/>
    <property type="match status" value="2"/>
</dbReference>
<reference evidence="6" key="2">
    <citation type="submission" date="2019-06" db="EMBL/GenBank/DDBJ databases">
        <title>Co-occurence of chitin degradation, pigmentation and bioactivity in marine Pseudoalteromonas.</title>
        <authorList>
            <person name="Sonnenschein E.C."/>
            <person name="Bech P.K."/>
        </authorList>
    </citation>
    <scope>NUCLEOTIDE SEQUENCE [LARGE SCALE GENOMIC DNA]</scope>
    <source>
        <strain evidence="6">S2676</strain>
    </source>
</reference>
<keyword evidence="2" id="KW-0964">Secreted</keyword>
<dbReference type="Pfam" id="PF06594">
    <property type="entry name" value="HCBP_related"/>
    <property type="match status" value="1"/>
</dbReference>
<dbReference type="PANTHER" id="PTHR38340">
    <property type="entry name" value="S-LAYER PROTEIN"/>
    <property type="match status" value="1"/>
</dbReference>
<dbReference type="PANTHER" id="PTHR38340:SF1">
    <property type="entry name" value="S-LAYER PROTEIN"/>
    <property type="match status" value="1"/>
</dbReference>
<evidence type="ECO:0000256" key="3">
    <source>
        <dbReference type="ARBA" id="ARBA00022837"/>
    </source>
</evidence>
<dbReference type="GO" id="GO:0005509">
    <property type="term" value="F:calcium ion binding"/>
    <property type="evidence" value="ECO:0007669"/>
    <property type="project" value="InterPro"/>
</dbReference>
<evidence type="ECO:0000256" key="1">
    <source>
        <dbReference type="ARBA" id="ARBA00004613"/>
    </source>
</evidence>
<dbReference type="InterPro" id="IPR001343">
    <property type="entry name" value="Hemolysn_Ca-bd"/>
</dbReference>
<dbReference type="Proteomes" id="UP000310249">
    <property type="component" value="Unassembled WGS sequence"/>
</dbReference>
<dbReference type="EMBL" id="PNCI01000074">
    <property type="protein sequence ID" value="TMP24397.1"/>
    <property type="molecule type" value="Genomic_DNA"/>
</dbReference>
<sequence length="348" mass="37699">MLNGGAGSDTYYWGLGSGNDQIYNFDSWGALPFDTGDYDSWNERDVNDVDKLVFKDGVTADDLVWSRDGDDLKVTLSSSGETLSIKHHFDSYTHDSLKLKVAELHDGSALDLAIISESIAKGGNIVIGTQGDESLYTSDLDETVLGLDGNDRLYGRAGNDILDGGKGDDRLKGQTGDDILDGGTGNDDLYGGAGNDVYYWGIGSGNDSIFNHDKYNPGNEGDIDKLVFKAGISSENLSWSRNDDDLQVQLKSTGEILTIKGYYQSGYDKIDRAELADGTIISLVDVINNPTPQTQESLSGLDSRFIKHDSFELLVQSISGFAGNSDDSASDKTHYVGSYLEKMTYSTD</sequence>
<evidence type="ECO:0000259" key="4">
    <source>
        <dbReference type="Pfam" id="PF06594"/>
    </source>
</evidence>
<feature type="domain" description="Haemolysin-type calcium binding-related" evidence="4">
    <location>
        <begin position="245"/>
        <end position="282"/>
    </location>
</feature>
<dbReference type="InterPro" id="IPR018511">
    <property type="entry name" value="Hemolysin-typ_Ca-bd_CS"/>
</dbReference>
<accession>A0A5S3WG75</accession>
<evidence type="ECO:0000313" key="6">
    <source>
        <dbReference type="Proteomes" id="UP000310249"/>
    </source>
</evidence>
<proteinExistence type="predicted"/>
<dbReference type="AlphaFoldDB" id="A0A5S3WG75"/>
<gene>
    <name evidence="5" type="ORF">CWB99_22370</name>
</gene>
<dbReference type="GO" id="GO:0005576">
    <property type="term" value="C:extracellular region"/>
    <property type="evidence" value="ECO:0007669"/>
    <property type="project" value="UniProtKB-SubCell"/>
</dbReference>
<dbReference type="InterPro" id="IPR010566">
    <property type="entry name" value="Haemolys_ca-bd"/>
</dbReference>
<protein>
    <recommendedName>
        <fullName evidence="4">Haemolysin-type calcium binding-related domain-containing protein</fullName>
    </recommendedName>
</protein>